<name>A0AAV4V7D8_9ARAC</name>
<accession>A0AAV4V7D8</accession>
<proteinExistence type="predicted"/>
<dbReference type="AlphaFoldDB" id="A0AAV4V7D8"/>
<reference evidence="1 2" key="1">
    <citation type="submission" date="2021-06" db="EMBL/GenBank/DDBJ databases">
        <title>Caerostris darwini draft genome.</title>
        <authorList>
            <person name="Kono N."/>
            <person name="Arakawa K."/>
        </authorList>
    </citation>
    <scope>NUCLEOTIDE SEQUENCE [LARGE SCALE GENOMIC DNA]</scope>
</reference>
<gene>
    <name evidence="1" type="ORF">CDAR_454321</name>
</gene>
<dbReference type="EMBL" id="BPLQ01012517">
    <property type="protein sequence ID" value="GIY66026.1"/>
    <property type="molecule type" value="Genomic_DNA"/>
</dbReference>
<keyword evidence="2" id="KW-1185">Reference proteome</keyword>
<sequence length="136" mass="15187">MANKSDSWCWNIPREALDSTFLTTLPKHKSTFRLIDKSRTYSSQIEGLRSMSLAAMRELPITQVHLGLQKIAIMRMSLPREACKCVGEVILLSEGKMAGNNFSEEKRFLSGVAASGHEMMFSVDADCEFGHTTCSH</sequence>
<evidence type="ECO:0000313" key="2">
    <source>
        <dbReference type="Proteomes" id="UP001054837"/>
    </source>
</evidence>
<dbReference type="Proteomes" id="UP001054837">
    <property type="component" value="Unassembled WGS sequence"/>
</dbReference>
<comment type="caution">
    <text evidence="1">The sequence shown here is derived from an EMBL/GenBank/DDBJ whole genome shotgun (WGS) entry which is preliminary data.</text>
</comment>
<protein>
    <submittedName>
        <fullName evidence="1">Uncharacterized protein</fullName>
    </submittedName>
</protein>
<organism evidence="1 2">
    <name type="scientific">Caerostris darwini</name>
    <dbReference type="NCBI Taxonomy" id="1538125"/>
    <lineage>
        <taxon>Eukaryota</taxon>
        <taxon>Metazoa</taxon>
        <taxon>Ecdysozoa</taxon>
        <taxon>Arthropoda</taxon>
        <taxon>Chelicerata</taxon>
        <taxon>Arachnida</taxon>
        <taxon>Araneae</taxon>
        <taxon>Araneomorphae</taxon>
        <taxon>Entelegynae</taxon>
        <taxon>Araneoidea</taxon>
        <taxon>Araneidae</taxon>
        <taxon>Caerostris</taxon>
    </lineage>
</organism>
<evidence type="ECO:0000313" key="1">
    <source>
        <dbReference type="EMBL" id="GIY66026.1"/>
    </source>
</evidence>